<evidence type="ECO:0000313" key="2">
    <source>
        <dbReference type="Proteomes" id="UP001367508"/>
    </source>
</evidence>
<name>A0AAN9QBM3_CANGL</name>
<comment type="caution">
    <text evidence="1">The sequence shown here is derived from an EMBL/GenBank/DDBJ whole genome shotgun (WGS) entry which is preliminary data.</text>
</comment>
<sequence>MAQASIRIDGQNHALGTPAFTSHVELGSMDRTTRLIPACDNSPKFFLLLEVYDVFQSSIVTSFSVQSVAGRLESERVAPSTSGEGSPLLIFRYKNHLFDYDCVPLGRAGLKGKGYRGSLTRYGHNQPEIERFRKRLLRPGSEALVVALHSAQGK</sequence>
<evidence type="ECO:0000313" key="1">
    <source>
        <dbReference type="EMBL" id="KAK7328999.1"/>
    </source>
</evidence>
<proteinExistence type="predicted"/>
<protein>
    <submittedName>
        <fullName evidence="1">Uncharacterized protein</fullName>
    </submittedName>
</protein>
<reference evidence="1 2" key="1">
    <citation type="submission" date="2024-01" db="EMBL/GenBank/DDBJ databases">
        <title>The genomes of 5 underutilized Papilionoideae crops provide insights into root nodulation and disease resistanc.</title>
        <authorList>
            <person name="Jiang F."/>
        </authorList>
    </citation>
    <scope>NUCLEOTIDE SEQUENCE [LARGE SCALE GENOMIC DNA]</scope>
    <source>
        <strain evidence="1">LVBAO_FW01</strain>
        <tissue evidence="1">Leaves</tissue>
    </source>
</reference>
<gene>
    <name evidence="1" type="ORF">VNO77_23143</name>
</gene>
<keyword evidence="2" id="KW-1185">Reference proteome</keyword>
<dbReference type="AlphaFoldDB" id="A0AAN9QBM3"/>
<organism evidence="1 2">
    <name type="scientific">Canavalia gladiata</name>
    <name type="common">Sword bean</name>
    <name type="synonym">Dolichos gladiatus</name>
    <dbReference type="NCBI Taxonomy" id="3824"/>
    <lineage>
        <taxon>Eukaryota</taxon>
        <taxon>Viridiplantae</taxon>
        <taxon>Streptophyta</taxon>
        <taxon>Embryophyta</taxon>
        <taxon>Tracheophyta</taxon>
        <taxon>Spermatophyta</taxon>
        <taxon>Magnoliopsida</taxon>
        <taxon>eudicotyledons</taxon>
        <taxon>Gunneridae</taxon>
        <taxon>Pentapetalae</taxon>
        <taxon>rosids</taxon>
        <taxon>fabids</taxon>
        <taxon>Fabales</taxon>
        <taxon>Fabaceae</taxon>
        <taxon>Papilionoideae</taxon>
        <taxon>50 kb inversion clade</taxon>
        <taxon>NPAAA clade</taxon>
        <taxon>indigoferoid/millettioid clade</taxon>
        <taxon>Phaseoleae</taxon>
        <taxon>Canavalia</taxon>
    </lineage>
</organism>
<dbReference type="EMBL" id="JAYMYQ010000005">
    <property type="protein sequence ID" value="KAK7328999.1"/>
    <property type="molecule type" value="Genomic_DNA"/>
</dbReference>
<accession>A0AAN9QBM3</accession>
<dbReference type="Proteomes" id="UP001367508">
    <property type="component" value="Unassembled WGS sequence"/>
</dbReference>